<feature type="compositionally biased region" description="Low complexity" evidence="1">
    <location>
        <begin position="662"/>
        <end position="680"/>
    </location>
</feature>
<dbReference type="Proteomes" id="UP000324767">
    <property type="component" value="Unassembled WGS sequence"/>
</dbReference>
<dbReference type="InterPro" id="IPR036390">
    <property type="entry name" value="WH_DNA-bd_sf"/>
</dbReference>
<protein>
    <submittedName>
        <fullName evidence="2">Uncharacterized protein</fullName>
    </submittedName>
</protein>
<feature type="compositionally biased region" description="Polar residues" evidence="1">
    <location>
        <begin position="543"/>
        <end position="579"/>
    </location>
</feature>
<sequence length="740" mass="81011">MDPLLAPKSGIALLGAPHVDAKSSKPDAKSTQVMRLDLAEGMFSELLKSVRGGGKGLQLSFGKTPTLHYGTKTQRLTAMPSTSNQELYTFSADKKDELNFTGRISHCLGTTKVEDVTAGTDAALLQLTSRLHSIEKAKESKKTVFVSDNSKLPPVKGEKRTQKKSSSLAFMKSNHREQFNNATTRSMPTSPTIGASGPPLTLATAPTSVPALHDEKSAKLKALRSPLIHLLAVRPVSERFLAQKTHCSIEECLDVLQKVGKKARLDSSKWDLTDRAYKELDVWDFNYPNQEDRQAAIDHAVSAFDRLRLSREEKVWQMLLPREERGKGKILSKLQLHGGPIQRNNTPRIHVQATDDAVDGYGNPHDSDVGNGRLAPNDAPTMVRSHSQDSFKKTRVSEKEAQSKRLLSKNLKKLAPAVKVKEVKPGVKRDKKNETSALPRKTKSAEFVDNSDEDAEMEDTITLESKSAKPADGPGGVERPPKQADRTMKQQLQPADASDRAGKSTMKEVDSKKRPAATSTKPNNTQQGSSSSNRSVSTQRYSDASQSSTSMRKTLSRQRNTSSPHKPSPLGSSPPTNASDMDHDAPSYLASSSSSSPLIAQRPDAATTPTRRPGVARIVQKPTKTASEYSLKRKASDPHSDIHSHDLSAAAGPNNPAKRHQTSATSPPTSDSSSSSISPLSRHETLELAKKFKTFHAKYEKLYREVSSSPEPPQKKFEQVLKMHERLAMMKRDIARGVSV</sequence>
<organism evidence="2 3">
    <name type="scientific">Lasallia pustulata</name>
    <dbReference type="NCBI Taxonomy" id="136370"/>
    <lineage>
        <taxon>Eukaryota</taxon>
        <taxon>Fungi</taxon>
        <taxon>Dikarya</taxon>
        <taxon>Ascomycota</taxon>
        <taxon>Pezizomycotina</taxon>
        <taxon>Lecanoromycetes</taxon>
        <taxon>OSLEUM clade</taxon>
        <taxon>Umbilicariomycetidae</taxon>
        <taxon>Umbilicariales</taxon>
        <taxon>Umbilicariaceae</taxon>
        <taxon>Lasallia</taxon>
    </lineage>
</organism>
<feature type="compositionally biased region" description="Acidic residues" evidence="1">
    <location>
        <begin position="449"/>
        <end position="461"/>
    </location>
</feature>
<dbReference type="GO" id="GO:0016567">
    <property type="term" value="P:protein ubiquitination"/>
    <property type="evidence" value="ECO:0007669"/>
    <property type="project" value="UniProtKB-UniPathway"/>
</dbReference>
<dbReference type="SUPFAM" id="SSF46785">
    <property type="entry name" value="Winged helix' DNA-binding domain"/>
    <property type="match status" value="1"/>
</dbReference>
<proteinExistence type="predicted"/>
<feature type="region of interest" description="Disordered" evidence="1">
    <location>
        <begin position="356"/>
        <end position="404"/>
    </location>
</feature>
<feature type="region of interest" description="Disordered" evidence="1">
    <location>
        <begin position="422"/>
        <end position="682"/>
    </location>
</feature>
<reference evidence="2 3" key="1">
    <citation type="submission" date="2019-09" db="EMBL/GenBank/DDBJ databases">
        <title>The hologenome of the rock-dwelling lichen Lasallia pustulata.</title>
        <authorList>
            <person name="Greshake Tzovaras B."/>
            <person name="Segers F."/>
            <person name="Bicker A."/>
            <person name="Dal Grande F."/>
            <person name="Otte J."/>
            <person name="Hankeln T."/>
            <person name="Schmitt I."/>
            <person name="Ebersberger I."/>
        </authorList>
    </citation>
    <scope>NUCLEOTIDE SEQUENCE [LARGE SCALE GENOMIC DNA]</scope>
    <source>
        <strain evidence="2">A1-1</strain>
    </source>
</reference>
<feature type="compositionally biased region" description="Basic and acidic residues" evidence="1">
    <location>
        <begin position="630"/>
        <end position="646"/>
    </location>
</feature>
<evidence type="ECO:0000256" key="1">
    <source>
        <dbReference type="SAM" id="MobiDB-lite"/>
    </source>
</evidence>
<feature type="compositionally biased region" description="Basic and acidic residues" evidence="1">
    <location>
        <begin position="386"/>
        <end position="403"/>
    </location>
</feature>
<dbReference type="UniPathway" id="UPA00143"/>
<gene>
    <name evidence="2" type="ORF">FRX48_00204</name>
</gene>
<evidence type="ECO:0000313" key="3">
    <source>
        <dbReference type="Proteomes" id="UP000324767"/>
    </source>
</evidence>
<feature type="compositionally biased region" description="Low complexity" evidence="1">
    <location>
        <begin position="523"/>
        <end position="542"/>
    </location>
</feature>
<accession>A0A5M8Q343</accession>
<feature type="compositionally biased region" description="Basic and acidic residues" evidence="1">
    <location>
        <begin position="479"/>
        <end position="488"/>
    </location>
</feature>
<feature type="compositionally biased region" description="Basic and acidic residues" evidence="1">
    <location>
        <begin position="422"/>
        <end position="434"/>
    </location>
</feature>
<dbReference type="EMBL" id="VXIT01000001">
    <property type="protein sequence ID" value="KAA6415489.1"/>
    <property type="molecule type" value="Genomic_DNA"/>
</dbReference>
<dbReference type="AlphaFoldDB" id="A0A5M8Q343"/>
<name>A0A5M8Q343_9LECA</name>
<dbReference type="OrthoDB" id="2587563at2759"/>
<comment type="caution">
    <text evidence="2">The sequence shown here is derived from an EMBL/GenBank/DDBJ whole genome shotgun (WGS) entry which is preliminary data.</text>
</comment>
<feature type="compositionally biased region" description="Basic and acidic residues" evidence="1">
    <location>
        <begin position="497"/>
        <end position="513"/>
    </location>
</feature>
<dbReference type="InterPro" id="IPR042065">
    <property type="entry name" value="E3_ELL-like"/>
</dbReference>
<dbReference type="Gene3D" id="1.10.10.2670">
    <property type="entry name" value="E3 ubiquitin-protein ligase"/>
    <property type="match status" value="1"/>
</dbReference>
<evidence type="ECO:0000313" key="2">
    <source>
        <dbReference type="EMBL" id="KAA6415489.1"/>
    </source>
</evidence>